<comment type="subcellular location">
    <subcellularLocation>
        <location evidence="1">Cell membrane</location>
    </subcellularLocation>
</comment>
<gene>
    <name evidence="9" type="primary">RvY_14823-1</name>
    <name evidence="9" type="synonym">RvY_14823.1</name>
    <name evidence="9" type="ORF">RvY_14823</name>
</gene>
<reference evidence="9 10" key="1">
    <citation type="journal article" date="2016" name="Nat. Commun.">
        <title>Extremotolerant tardigrade genome and improved radiotolerance of human cultured cells by tardigrade-unique protein.</title>
        <authorList>
            <person name="Hashimoto T."/>
            <person name="Horikawa D.D."/>
            <person name="Saito Y."/>
            <person name="Kuwahara H."/>
            <person name="Kozuka-Hata H."/>
            <person name="Shin-I T."/>
            <person name="Minakuchi Y."/>
            <person name="Ohishi K."/>
            <person name="Motoyama A."/>
            <person name="Aizu T."/>
            <person name="Enomoto A."/>
            <person name="Kondo K."/>
            <person name="Tanaka S."/>
            <person name="Hara Y."/>
            <person name="Koshikawa S."/>
            <person name="Sagara H."/>
            <person name="Miura T."/>
            <person name="Yokobori S."/>
            <person name="Miyagawa K."/>
            <person name="Suzuki Y."/>
            <person name="Kubo T."/>
            <person name="Oyama M."/>
            <person name="Kohara Y."/>
            <person name="Fujiyama A."/>
            <person name="Arakawa K."/>
            <person name="Katayama T."/>
            <person name="Toyoda A."/>
            <person name="Kunieda T."/>
        </authorList>
    </citation>
    <scope>NUCLEOTIDE SEQUENCE [LARGE SCALE GENOMIC DNA]</scope>
    <source>
        <strain evidence="9 10">YOKOZUNA-1</strain>
    </source>
</reference>
<dbReference type="Proteomes" id="UP000186922">
    <property type="component" value="Unassembled WGS sequence"/>
</dbReference>
<keyword evidence="5" id="KW-0325">Glycoprotein</keyword>
<dbReference type="Pfam" id="PF02351">
    <property type="entry name" value="GDNF"/>
    <property type="match status" value="1"/>
</dbReference>
<dbReference type="STRING" id="947166.A0A1D1VUE8"/>
<evidence type="ECO:0000256" key="7">
    <source>
        <dbReference type="SAM" id="SignalP"/>
    </source>
</evidence>
<keyword evidence="3 7" id="KW-0732">Signal</keyword>
<feature type="signal peptide" evidence="7">
    <location>
        <begin position="1"/>
        <end position="36"/>
    </location>
</feature>
<name>A0A1D1VUE8_RAMVA</name>
<keyword evidence="6" id="KW-0812">Transmembrane</keyword>
<keyword evidence="10" id="KW-1185">Reference proteome</keyword>
<evidence type="ECO:0000256" key="5">
    <source>
        <dbReference type="ARBA" id="ARBA00023180"/>
    </source>
</evidence>
<proteinExistence type="predicted"/>
<keyword evidence="2" id="KW-1003">Cell membrane</keyword>
<feature type="transmembrane region" description="Helical" evidence="6">
    <location>
        <begin position="248"/>
        <end position="267"/>
    </location>
</feature>
<dbReference type="PANTHER" id="PTHR16840">
    <property type="entry name" value="GROWTH ARREST-SPECIFIC PROTEIN 1"/>
    <property type="match status" value="1"/>
</dbReference>
<evidence type="ECO:0000259" key="8">
    <source>
        <dbReference type="Pfam" id="PF02351"/>
    </source>
</evidence>
<keyword evidence="6" id="KW-1133">Transmembrane helix</keyword>
<organism evidence="9 10">
    <name type="scientific">Ramazzottius varieornatus</name>
    <name type="common">Water bear</name>
    <name type="synonym">Tardigrade</name>
    <dbReference type="NCBI Taxonomy" id="947166"/>
    <lineage>
        <taxon>Eukaryota</taxon>
        <taxon>Metazoa</taxon>
        <taxon>Ecdysozoa</taxon>
        <taxon>Tardigrada</taxon>
        <taxon>Eutardigrada</taxon>
        <taxon>Parachela</taxon>
        <taxon>Hypsibioidea</taxon>
        <taxon>Ramazzottiidae</taxon>
        <taxon>Ramazzottius</taxon>
    </lineage>
</organism>
<dbReference type="EMBL" id="BDGG01000011">
    <property type="protein sequence ID" value="GAV04556.1"/>
    <property type="molecule type" value="Genomic_DNA"/>
</dbReference>
<protein>
    <recommendedName>
        <fullName evidence="8">GDNF/GAS1 domain-containing protein</fullName>
    </recommendedName>
</protein>
<evidence type="ECO:0000313" key="10">
    <source>
        <dbReference type="Proteomes" id="UP000186922"/>
    </source>
</evidence>
<dbReference type="GO" id="GO:0051726">
    <property type="term" value="P:regulation of cell cycle"/>
    <property type="evidence" value="ECO:0007669"/>
    <property type="project" value="InterPro"/>
</dbReference>
<dbReference type="PANTHER" id="PTHR16840:SF3">
    <property type="entry name" value="GROWTH ARREST-SPECIFIC PROTEIN 1"/>
    <property type="match status" value="1"/>
</dbReference>
<sequence>MKSCGPLGNFESHMYPEALTIISLLLLSCNVLVVFGDTQSAASCRQAQDDCQISHTCGLHYHSVLIRCRDTSSNDTACTEECQIAQHTLASGTREGTRFTQCACTGVSAEDIQYCRNLHKVFSCVRSTKADQSLKPSNTTVSCNDARRYCEEDWVCRDALHYYEVACEQSTRRNRGRDNTCPTVRCQDSFEILIRQTQAENLRGCTCDDVTAAPRWVYCFDFLKFADCEAATIMQTFVSASSKTCHKLSILLVFVFSCLAALTLFSFS</sequence>
<feature type="chain" id="PRO_5008898866" description="GDNF/GAS1 domain-containing protein" evidence="7">
    <location>
        <begin position="37"/>
        <end position="268"/>
    </location>
</feature>
<accession>A0A1D1VUE8</accession>
<dbReference type="PROSITE" id="PS51257">
    <property type="entry name" value="PROKAR_LIPOPROTEIN"/>
    <property type="match status" value="1"/>
</dbReference>
<dbReference type="InterPro" id="IPR039596">
    <property type="entry name" value="GAS1"/>
</dbReference>
<evidence type="ECO:0000256" key="1">
    <source>
        <dbReference type="ARBA" id="ARBA00004236"/>
    </source>
</evidence>
<comment type="caution">
    <text evidence="9">The sequence shown here is derived from an EMBL/GenBank/DDBJ whole genome shotgun (WGS) entry which is preliminary data.</text>
</comment>
<feature type="domain" description="GDNF/GAS1" evidence="8">
    <location>
        <begin position="143"/>
        <end position="210"/>
    </location>
</feature>
<evidence type="ECO:0000256" key="6">
    <source>
        <dbReference type="SAM" id="Phobius"/>
    </source>
</evidence>
<dbReference type="InterPro" id="IPR016017">
    <property type="entry name" value="GDNF/GAS1"/>
</dbReference>
<dbReference type="OrthoDB" id="5950623at2759"/>
<dbReference type="AlphaFoldDB" id="A0A1D1VUE8"/>
<evidence type="ECO:0000256" key="3">
    <source>
        <dbReference type="ARBA" id="ARBA00022729"/>
    </source>
</evidence>
<keyword evidence="4 6" id="KW-0472">Membrane</keyword>
<evidence type="ECO:0000256" key="4">
    <source>
        <dbReference type="ARBA" id="ARBA00023136"/>
    </source>
</evidence>
<evidence type="ECO:0000256" key="2">
    <source>
        <dbReference type="ARBA" id="ARBA00022475"/>
    </source>
</evidence>
<dbReference type="GO" id="GO:0005886">
    <property type="term" value="C:plasma membrane"/>
    <property type="evidence" value="ECO:0007669"/>
    <property type="project" value="UniProtKB-SubCell"/>
</dbReference>
<evidence type="ECO:0000313" key="9">
    <source>
        <dbReference type="EMBL" id="GAV04556.1"/>
    </source>
</evidence>